<dbReference type="Proteomes" id="UP001054945">
    <property type="component" value="Unassembled WGS sequence"/>
</dbReference>
<keyword evidence="2" id="KW-1185">Reference proteome</keyword>
<dbReference type="EMBL" id="BPLR01019878">
    <property type="protein sequence ID" value="GIX72844.1"/>
    <property type="molecule type" value="Genomic_DNA"/>
</dbReference>
<organism evidence="1 2">
    <name type="scientific">Caerostris extrusa</name>
    <name type="common">Bark spider</name>
    <name type="synonym">Caerostris bankana</name>
    <dbReference type="NCBI Taxonomy" id="172846"/>
    <lineage>
        <taxon>Eukaryota</taxon>
        <taxon>Metazoa</taxon>
        <taxon>Ecdysozoa</taxon>
        <taxon>Arthropoda</taxon>
        <taxon>Chelicerata</taxon>
        <taxon>Arachnida</taxon>
        <taxon>Araneae</taxon>
        <taxon>Araneomorphae</taxon>
        <taxon>Entelegynae</taxon>
        <taxon>Araneoidea</taxon>
        <taxon>Araneidae</taxon>
        <taxon>Caerostris</taxon>
    </lineage>
</organism>
<sequence>MAELEIALTCQNVSDFEAFDHILSEWFCVRGEHNFRYHFVWQHCSSQGFLSGLVVTQLIVDDFQTQMEEGAFEGCSITNDLLYKSVL</sequence>
<evidence type="ECO:0000313" key="2">
    <source>
        <dbReference type="Proteomes" id="UP001054945"/>
    </source>
</evidence>
<comment type="caution">
    <text evidence="1">The sequence shown here is derived from an EMBL/GenBank/DDBJ whole genome shotgun (WGS) entry which is preliminary data.</text>
</comment>
<proteinExistence type="predicted"/>
<evidence type="ECO:0000313" key="1">
    <source>
        <dbReference type="EMBL" id="GIX72844.1"/>
    </source>
</evidence>
<dbReference type="AlphaFoldDB" id="A0AAV4MLK4"/>
<name>A0AAV4MLK4_CAEEX</name>
<protein>
    <submittedName>
        <fullName evidence="1">Uncharacterized protein</fullName>
    </submittedName>
</protein>
<gene>
    <name evidence="1" type="ORF">CEXT_674941</name>
</gene>
<reference evidence="1 2" key="1">
    <citation type="submission" date="2021-06" db="EMBL/GenBank/DDBJ databases">
        <title>Caerostris extrusa draft genome.</title>
        <authorList>
            <person name="Kono N."/>
            <person name="Arakawa K."/>
        </authorList>
    </citation>
    <scope>NUCLEOTIDE SEQUENCE [LARGE SCALE GENOMIC DNA]</scope>
</reference>
<accession>A0AAV4MLK4</accession>